<dbReference type="PANTHER" id="PTHR20935">
    <property type="entry name" value="PHOSPHOGLYCERATE MUTASE-RELATED"/>
    <property type="match status" value="1"/>
</dbReference>
<dbReference type="InterPro" id="IPR029033">
    <property type="entry name" value="His_PPase_superfam"/>
</dbReference>
<accession>A0A1G9LF39</accession>
<dbReference type="PANTHER" id="PTHR20935:SF1">
    <property type="entry name" value="SLL1549 PROTEIN"/>
    <property type="match status" value="1"/>
</dbReference>
<dbReference type="GO" id="GO:0016787">
    <property type="term" value="F:hydrolase activity"/>
    <property type="evidence" value="ECO:0007669"/>
    <property type="project" value="UniProtKB-KW"/>
</dbReference>
<keyword evidence="3" id="KW-1185">Reference proteome</keyword>
<dbReference type="CDD" id="cd07067">
    <property type="entry name" value="HP_PGM_like"/>
    <property type="match status" value="1"/>
</dbReference>
<proteinExistence type="predicted"/>
<dbReference type="RefSeq" id="WP_093199478.1">
    <property type="nucleotide sequence ID" value="NZ_FNGS01000002.1"/>
</dbReference>
<dbReference type="Pfam" id="PF00300">
    <property type="entry name" value="His_Phos_1"/>
    <property type="match status" value="1"/>
</dbReference>
<dbReference type="Proteomes" id="UP000198901">
    <property type="component" value="Unassembled WGS sequence"/>
</dbReference>
<evidence type="ECO:0000313" key="3">
    <source>
        <dbReference type="Proteomes" id="UP000198901"/>
    </source>
</evidence>
<dbReference type="SMART" id="SM00855">
    <property type="entry name" value="PGAM"/>
    <property type="match status" value="1"/>
</dbReference>
<dbReference type="InterPro" id="IPR051021">
    <property type="entry name" value="Mito_Ser/Thr_phosphatase"/>
</dbReference>
<keyword evidence="1" id="KW-0378">Hydrolase</keyword>
<dbReference type="STRING" id="563176.SAMN04488090_1392"/>
<dbReference type="InterPro" id="IPR013078">
    <property type="entry name" value="His_Pase_superF_clade-1"/>
</dbReference>
<name>A0A1G9LF39_9BACT</name>
<evidence type="ECO:0000313" key="2">
    <source>
        <dbReference type="EMBL" id="SDL60561.1"/>
    </source>
</evidence>
<dbReference type="OrthoDB" id="9810154at2"/>
<dbReference type="AlphaFoldDB" id="A0A1G9LF39"/>
<dbReference type="Gene3D" id="3.40.50.1240">
    <property type="entry name" value="Phosphoglycerate mutase-like"/>
    <property type="match status" value="1"/>
</dbReference>
<organism evidence="2 3">
    <name type="scientific">Siphonobacter aquaeclarae</name>
    <dbReference type="NCBI Taxonomy" id="563176"/>
    <lineage>
        <taxon>Bacteria</taxon>
        <taxon>Pseudomonadati</taxon>
        <taxon>Bacteroidota</taxon>
        <taxon>Cytophagia</taxon>
        <taxon>Cytophagales</taxon>
        <taxon>Cytophagaceae</taxon>
        <taxon>Siphonobacter</taxon>
    </lineage>
</organism>
<sequence length="170" mass="18706">MTKTLYLVRHAEAEKPAGGAYDFQRVLTSQGLIDAARMGRLLAGKDVKPAVLISSPAERTTMTAQVLAEQLHIDFHQTVFLEKLYEGAPRHYLSAINELPETASSAMIVGHNPSITYLAEYLCHEILGNMPTAAVVAIEFANLKWAEVSNRTGKMIFYDSPEKLAGFDLP</sequence>
<dbReference type="EMBL" id="FNGS01000002">
    <property type="protein sequence ID" value="SDL60561.1"/>
    <property type="molecule type" value="Genomic_DNA"/>
</dbReference>
<evidence type="ECO:0000256" key="1">
    <source>
        <dbReference type="ARBA" id="ARBA00022801"/>
    </source>
</evidence>
<dbReference type="SUPFAM" id="SSF53254">
    <property type="entry name" value="Phosphoglycerate mutase-like"/>
    <property type="match status" value="1"/>
</dbReference>
<reference evidence="2 3" key="1">
    <citation type="submission" date="2016-10" db="EMBL/GenBank/DDBJ databases">
        <authorList>
            <person name="de Groot N.N."/>
        </authorList>
    </citation>
    <scope>NUCLEOTIDE SEQUENCE [LARGE SCALE GENOMIC DNA]</scope>
    <source>
        <strain evidence="2 3">DSM 21668</strain>
    </source>
</reference>
<protein>
    <submittedName>
        <fullName evidence="2">Phosphohistidine phosphatase</fullName>
    </submittedName>
</protein>
<gene>
    <name evidence="2" type="ORF">SAMN04488090_1392</name>
</gene>